<dbReference type="InterPro" id="IPR002491">
    <property type="entry name" value="ABC_transptr_periplasmic_BD"/>
</dbReference>
<evidence type="ECO:0000259" key="6">
    <source>
        <dbReference type="PROSITE" id="PS50983"/>
    </source>
</evidence>
<dbReference type="Proteomes" id="UP001428817">
    <property type="component" value="Unassembled WGS sequence"/>
</dbReference>
<sequence>MRVRQVIGTALVTVLVLIAGPGALPGCASEAPPATSPEASPEPGQPVGGPFPVTMAHGLGGTTVPRQPRRIVAIGGNDADALYALGVTPVAVLGGRGTADGIPPWLRGRLDPKQTAVLSSTEAVNLEHLAALRPDLILAGSVPNIADEYAKLSRIAPTVTYARGVLTDSWQERLRLAAKAVGLEPRAEQLITDTQRRITGFLGSHPGLEGKTISIAWANQPGSLAVVGGDNNTTDLLRALGLRVAPGLRDINSNTLPNAATSLSPEQWSRLDADVVLVGANSPDLAAAVRDSPLVRALPAIARGTYQEVDISLLSALRVPSVLNVTWVVDQITPTLTRAAT</sequence>
<keyword evidence="4" id="KW-0732">Signal</keyword>
<dbReference type="Pfam" id="PF01497">
    <property type="entry name" value="Peripla_BP_2"/>
    <property type="match status" value="1"/>
</dbReference>
<dbReference type="InterPro" id="IPR051313">
    <property type="entry name" value="Bact_iron-sidero_bind"/>
</dbReference>
<evidence type="ECO:0000256" key="5">
    <source>
        <dbReference type="SAM" id="MobiDB-lite"/>
    </source>
</evidence>
<dbReference type="RefSeq" id="WP_185059904.1">
    <property type="nucleotide sequence ID" value="NZ_BAABJP010000058.1"/>
</dbReference>
<dbReference type="PANTHER" id="PTHR30532">
    <property type="entry name" value="IRON III DICITRATE-BINDING PERIPLASMIC PROTEIN"/>
    <property type="match status" value="1"/>
</dbReference>
<protein>
    <submittedName>
        <fullName evidence="7">Iron-siderophore ABC transporter substrate-binding protein</fullName>
    </submittedName>
</protein>
<name>A0ABP9RAE3_9PSEU</name>
<dbReference type="Gene3D" id="3.40.50.1980">
    <property type="entry name" value="Nitrogenase molybdenum iron protein domain"/>
    <property type="match status" value="2"/>
</dbReference>
<evidence type="ECO:0000313" key="7">
    <source>
        <dbReference type="EMBL" id="GAA5174023.1"/>
    </source>
</evidence>
<evidence type="ECO:0000256" key="1">
    <source>
        <dbReference type="ARBA" id="ARBA00004196"/>
    </source>
</evidence>
<evidence type="ECO:0000313" key="8">
    <source>
        <dbReference type="Proteomes" id="UP001428817"/>
    </source>
</evidence>
<comment type="similarity">
    <text evidence="2">Belongs to the bacterial solute-binding protein 8 family.</text>
</comment>
<dbReference type="PANTHER" id="PTHR30532:SF24">
    <property type="entry name" value="FERRIC ENTEROBACTIN-BINDING PERIPLASMIC PROTEIN FEPB"/>
    <property type="match status" value="1"/>
</dbReference>
<dbReference type="SUPFAM" id="SSF53807">
    <property type="entry name" value="Helical backbone' metal receptor"/>
    <property type="match status" value="1"/>
</dbReference>
<organism evidence="7 8">
    <name type="scientific">Pseudonocardia eucalypti</name>
    <dbReference type="NCBI Taxonomy" id="648755"/>
    <lineage>
        <taxon>Bacteria</taxon>
        <taxon>Bacillati</taxon>
        <taxon>Actinomycetota</taxon>
        <taxon>Actinomycetes</taxon>
        <taxon>Pseudonocardiales</taxon>
        <taxon>Pseudonocardiaceae</taxon>
        <taxon>Pseudonocardia</taxon>
    </lineage>
</organism>
<comment type="caution">
    <text evidence="7">The sequence shown here is derived from an EMBL/GenBank/DDBJ whole genome shotgun (WGS) entry which is preliminary data.</text>
</comment>
<feature type="region of interest" description="Disordered" evidence="5">
    <location>
        <begin position="28"/>
        <end position="50"/>
    </location>
</feature>
<dbReference type="CDD" id="cd01146">
    <property type="entry name" value="FhuD"/>
    <property type="match status" value="1"/>
</dbReference>
<feature type="compositionally biased region" description="Low complexity" evidence="5">
    <location>
        <begin position="28"/>
        <end position="42"/>
    </location>
</feature>
<dbReference type="PROSITE" id="PS50983">
    <property type="entry name" value="FE_B12_PBP"/>
    <property type="match status" value="1"/>
</dbReference>
<proteinExistence type="inferred from homology"/>
<keyword evidence="3" id="KW-0813">Transport</keyword>
<evidence type="ECO:0000256" key="3">
    <source>
        <dbReference type="ARBA" id="ARBA00022448"/>
    </source>
</evidence>
<dbReference type="EMBL" id="BAABJP010000058">
    <property type="protein sequence ID" value="GAA5174023.1"/>
    <property type="molecule type" value="Genomic_DNA"/>
</dbReference>
<evidence type="ECO:0000256" key="2">
    <source>
        <dbReference type="ARBA" id="ARBA00008814"/>
    </source>
</evidence>
<evidence type="ECO:0000256" key="4">
    <source>
        <dbReference type="ARBA" id="ARBA00022729"/>
    </source>
</evidence>
<accession>A0ABP9RAE3</accession>
<comment type="subcellular location">
    <subcellularLocation>
        <location evidence="1">Cell envelope</location>
    </subcellularLocation>
</comment>
<keyword evidence="8" id="KW-1185">Reference proteome</keyword>
<feature type="domain" description="Fe/B12 periplasmic-binding" evidence="6">
    <location>
        <begin position="70"/>
        <end position="340"/>
    </location>
</feature>
<gene>
    <name evidence="7" type="ORF">GCM10023321_76890</name>
</gene>
<reference evidence="8" key="1">
    <citation type="journal article" date="2019" name="Int. J. Syst. Evol. Microbiol.">
        <title>The Global Catalogue of Microorganisms (GCM) 10K type strain sequencing project: providing services to taxonomists for standard genome sequencing and annotation.</title>
        <authorList>
            <consortium name="The Broad Institute Genomics Platform"/>
            <consortium name="The Broad Institute Genome Sequencing Center for Infectious Disease"/>
            <person name="Wu L."/>
            <person name="Ma J."/>
        </authorList>
    </citation>
    <scope>NUCLEOTIDE SEQUENCE [LARGE SCALE GENOMIC DNA]</scope>
    <source>
        <strain evidence="8">JCM 18303</strain>
    </source>
</reference>